<keyword evidence="4 10" id="KW-0812">Transmembrane</keyword>
<dbReference type="AlphaFoldDB" id="A0A9Y2AK36"/>
<organism evidence="15 16">
    <name type="scientific">Selenobaculum gibii</name>
    <dbReference type="NCBI Taxonomy" id="3054208"/>
    <lineage>
        <taxon>Bacteria</taxon>
        <taxon>Bacillati</taxon>
        <taxon>Bacillota</taxon>
        <taxon>Negativicutes</taxon>
        <taxon>Selenomonadales</taxon>
        <taxon>Selenomonadaceae</taxon>
        <taxon>Selenobaculum</taxon>
    </lineage>
</organism>
<evidence type="ECO:0000256" key="11">
    <source>
        <dbReference type="RuleBase" id="RU003357"/>
    </source>
</evidence>
<evidence type="ECO:0000256" key="9">
    <source>
        <dbReference type="ARBA" id="ARBA00023237"/>
    </source>
</evidence>
<keyword evidence="3 10" id="KW-1134">Transmembrane beta strand</keyword>
<reference evidence="15" key="1">
    <citation type="submission" date="2023-03" db="EMBL/GenBank/DDBJ databases">
        <title>Selenobaculum gbiensis gen. nov. sp. nov., a new bacterium isolated from the gut microbiota of IBD patient.</title>
        <authorList>
            <person name="Yeo S."/>
            <person name="Park H."/>
            <person name="Huh C.S."/>
        </authorList>
    </citation>
    <scope>NUCLEOTIDE SEQUENCE</scope>
    <source>
        <strain evidence="15">ICN-92133</strain>
    </source>
</reference>
<dbReference type="PANTHER" id="PTHR30069">
    <property type="entry name" value="TONB-DEPENDENT OUTER MEMBRANE RECEPTOR"/>
    <property type="match status" value="1"/>
</dbReference>
<dbReference type="CDD" id="cd01347">
    <property type="entry name" value="ligand_gated_channel"/>
    <property type="match status" value="1"/>
</dbReference>
<dbReference type="InterPro" id="IPR000531">
    <property type="entry name" value="Beta-barrel_TonB"/>
</dbReference>
<comment type="subcellular location">
    <subcellularLocation>
        <location evidence="1 10">Cell outer membrane</location>
        <topology evidence="1 10">Multi-pass membrane protein</topology>
    </subcellularLocation>
</comment>
<gene>
    <name evidence="15" type="ORF">P3F81_03435</name>
</gene>
<keyword evidence="6 11" id="KW-0798">TonB box</keyword>
<keyword evidence="5 12" id="KW-0732">Signal</keyword>
<dbReference type="PROSITE" id="PS52016">
    <property type="entry name" value="TONB_DEPENDENT_REC_3"/>
    <property type="match status" value="1"/>
</dbReference>
<sequence length="666" mass="75075">MLRSERNLYKKIFLTMLMGTSFVLSGAVGHAEEAGDVAVKEEKPAAEMKTATLDEFTLDEVIVTAQRIETKDLDTPATTTVITAQKLKDSGAATVFEAIERIPGINSYSYGNGGGDYGAMYSRINIRGMDKGTLILVNGSPVNLMNYNSMMSSIPVEAVDRVEIVKGSNAVLYGAEAMGGVINIITKKSGTVGGSVTAQTGNYNKNYSVGVNADDVSIFYKREFYNSIDDYNPLFATTTKKTSKDKGTRDSIFMNYNINDKLTMTYAYSDTDSTYKQFSYDNATKDWTKLTKENLYYDNRQNVNLSYDDTENQLKSTITYNKNKLRGYKGATTNTDLSSIDFNTQKAWDINDGKDTLVGGINVHRESYTQNKGAHTGDFDRDSYALYLSYTNQINDRFSTTIGAREHFVKGNEYDDAQNIFLPQIQTLYKINDNTSWYVNIGKSFELPASNSPFYGSAAVSTAIPLKPQEGWNYETGLKVIHDTESFKLAVFKMDVKNKFKWVKENTVIPGGDENTSIQINRDKFRNTGVEMEYTKKLNDNLQLNLGAYYGNPEAKDGDGDWMQDEARLQFSAGATYKKDKLTLDMEWFVTAKREMAYYNYAGNTKYQDHRVPDKIDLNLTMQYAINPEDTITLGGYNLLNRENPINNSENWSTPRNYRLAYTHRF</sequence>
<feature type="chain" id="PRO_5040961133" evidence="12">
    <location>
        <begin position="27"/>
        <end position="666"/>
    </location>
</feature>
<evidence type="ECO:0000259" key="14">
    <source>
        <dbReference type="Pfam" id="PF07715"/>
    </source>
</evidence>
<dbReference type="Gene3D" id="2.170.130.10">
    <property type="entry name" value="TonB-dependent receptor, plug domain"/>
    <property type="match status" value="1"/>
</dbReference>
<keyword evidence="8 15" id="KW-0675">Receptor</keyword>
<evidence type="ECO:0000256" key="6">
    <source>
        <dbReference type="ARBA" id="ARBA00023077"/>
    </source>
</evidence>
<keyword evidence="16" id="KW-1185">Reference proteome</keyword>
<dbReference type="GO" id="GO:0044718">
    <property type="term" value="P:siderophore transmembrane transport"/>
    <property type="evidence" value="ECO:0007669"/>
    <property type="project" value="TreeGrafter"/>
</dbReference>
<proteinExistence type="inferred from homology"/>
<keyword evidence="9 10" id="KW-0998">Cell outer membrane</keyword>
<evidence type="ECO:0000256" key="7">
    <source>
        <dbReference type="ARBA" id="ARBA00023136"/>
    </source>
</evidence>
<evidence type="ECO:0000313" key="16">
    <source>
        <dbReference type="Proteomes" id="UP001243623"/>
    </source>
</evidence>
<dbReference type="InterPro" id="IPR012910">
    <property type="entry name" value="Plug_dom"/>
</dbReference>
<protein>
    <submittedName>
        <fullName evidence="15">TonB-dependent receptor</fullName>
    </submittedName>
</protein>
<comment type="similarity">
    <text evidence="10 11">Belongs to the TonB-dependent receptor family.</text>
</comment>
<dbReference type="Pfam" id="PF00593">
    <property type="entry name" value="TonB_dep_Rec_b-barrel"/>
    <property type="match status" value="1"/>
</dbReference>
<dbReference type="KEGG" id="sgbi:P3F81_03435"/>
<evidence type="ECO:0000256" key="10">
    <source>
        <dbReference type="PROSITE-ProRule" id="PRU01360"/>
    </source>
</evidence>
<dbReference type="GO" id="GO:0009279">
    <property type="term" value="C:cell outer membrane"/>
    <property type="evidence" value="ECO:0007669"/>
    <property type="project" value="UniProtKB-SubCell"/>
</dbReference>
<dbReference type="InterPro" id="IPR039426">
    <property type="entry name" value="TonB-dep_rcpt-like"/>
</dbReference>
<feature type="domain" description="TonB-dependent receptor-like beta-barrel" evidence="13">
    <location>
        <begin position="197"/>
        <end position="639"/>
    </location>
</feature>
<dbReference type="Pfam" id="PF07715">
    <property type="entry name" value="Plug"/>
    <property type="match status" value="1"/>
</dbReference>
<evidence type="ECO:0000256" key="2">
    <source>
        <dbReference type="ARBA" id="ARBA00022448"/>
    </source>
</evidence>
<feature type="domain" description="TonB-dependent receptor plug" evidence="14">
    <location>
        <begin position="73"/>
        <end position="181"/>
    </location>
</feature>
<keyword evidence="7 10" id="KW-0472">Membrane</keyword>
<evidence type="ECO:0000256" key="12">
    <source>
        <dbReference type="SAM" id="SignalP"/>
    </source>
</evidence>
<dbReference type="InterPro" id="IPR037066">
    <property type="entry name" value="Plug_dom_sf"/>
</dbReference>
<keyword evidence="2 10" id="KW-0813">Transport</keyword>
<evidence type="ECO:0000256" key="8">
    <source>
        <dbReference type="ARBA" id="ARBA00023170"/>
    </source>
</evidence>
<evidence type="ECO:0000256" key="4">
    <source>
        <dbReference type="ARBA" id="ARBA00022692"/>
    </source>
</evidence>
<dbReference type="Proteomes" id="UP001243623">
    <property type="component" value="Chromosome"/>
</dbReference>
<accession>A0A9Y2AK36</accession>
<dbReference type="GO" id="GO:0015344">
    <property type="term" value="F:siderophore uptake transmembrane transporter activity"/>
    <property type="evidence" value="ECO:0007669"/>
    <property type="project" value="TreeGrafter"/>
</dbReference>
<dbReference type="Gene3D" id="2.40.170.20">
    <property type="entry name" value="TonB-dependent receptor, beta-barrel domain"/>
    <property type="match status" value="1"/>
</dbReference>
<feature type="signal peptide" evidence="12">
    <location>
        <begin position="1"/>
        <end position="26"/>
    </location>
</feature>
<evidence type="ECO:0000256" key="1">
    <source>
        <dbReference type="ARBA" id="ARBA00004571"/>
    </source>
</evidence>
<evidence type="ECO:0000256" key="5">
    <source>
        <dbReference type="ARBA" id="ARBA00022729"/>
    </source>
</evidence>
<dbReference type="SUPFAM" id="SSF56935">
    <property type="entry name" value="Porins"/>
    <property type="match status" value="1"/>
</dbReference>
<dbReference type="InterPro" id="IPR036942">
    <property type="entry name" value="Beta-barrel_TonB_sf"/>
</dbReference>
<dbReference type="PANTHER" id="PTHR30069:SF29">
    <property type="entry name" value="HEMOGLOBIN AND HEMOGLOBIN-HAPTOGLOBIN-BINDING PROTEIN 1-RELATED"/>
    <property type="match status" value="1"/>
</dbReference>
<evidence type="ECO:0000259" key="13">
    <source>
        <dbReference type="Pfam" id="PF00593"/>
    </source>
</evidence>
<evidence type="ECO:0000313" key="15">
    <source>
        <dbReference type="EMBL" id="WIW71377.1"/>
    </source>
</evidence>
<dbReference type="EMBL" id="CP120678">
    <property type="protein sequence ID" value="WIW71377.1"/>
    <property type="molecule type" value="Genomic_DNA"/>
</dbReference>
<evidence type="ECO:0000256" key="3">
    <source>
        <dbReference type="ARBA" id="ARBA00022452"/>
    </source>
</evidence>
<name>A0A9Y2AK36_9FIRM</name>
<dbReference type="RefSeq" id="WP_147667694.1">
    <property type="nucleotide sequence ID" value="NZ_CP120678.1"/>
</dbReference>